<sequence>MSMITRLRDRRQAHRRGRAIERALENAKTPALQHEIQTLVARHLR</sequence>
<proteinExistence type="predicted"/>
<dbReference type="AlphaFoldDB" id="A0A8J3F9T0"/>
<keyword evidence="2" id="KW-1185">Reference proteome</keyword>
<organism evidence="1 2">
    <name type="scientific">Pilimelia anulata</name>
    <dbReference type="NCBI Taxonomy" id="53371"/>
    <lineage>
        <taxon>Bacteria</taxon>
        <taxon>Bacillati</taxon>
        <taxon>Actinomycetota</taxon>
        <taxon>Actinomycetes</taxon>
        <taxon>Micromonosporales</taxon>
        <taxon>Micromonosporaceae</taxon>
        <taxon>Pilimelia</taxon>
    </lineage>
</organism>
<dbReference type="EMBL" id="BMQB01000003">
    <property type="protein sequence ID" value="GGJ89214.1"/>
    <property type="molecule type" value="Genomic_DNA"/>
</dbReference>
<name>A0A8J3F9T0_9ACTN</name>
<reference evidence="1" key="2">
    <citation type="submission" date="2020-09" db="EMBL/GenBank/DDBJ databases">
        <authorList>
            <person name="Sun Q."/>
            <person name="Ohkuma M."/>
        </authorList>
    </citation>
    <scope>NUCLEOTIDE SEQUENCE</scope>
    <source>
        <strain evidence="1">JCM 3090</strain>
    </source>
</reference>
<accession>A0A8J3F9T0</accession>
<dbReference type="RefSeq" id="WP_189169653.1">
    <property type="nucleotide sequence ID" value="NZ_BMQB01000003.1"/>
</dbReference>
<evidence type="ECO:0000313" key="1">
    <source>
        <dbReference type="EMBL" id="GGJ89214.1"/>
    </source>
</evidence>
<protein>
    <submittedName>
        <fullName evidence="1">Uncharacterized protein</fullName>
    </submittedName>
</protein>
<gene>
    <name evidence="1" type="ORF">GCM10010123_18500</name>
</gene>
<evidence type="ECO:0000313" key="2">
    <source>
        <dbReference type="Proteomes" id="UP000649739"/>
    </source>
</evidence>
<dbReference type="Proteomes" id="UP000649739">
    <property type="component" value="Unassembled WGS sequence"/>
</dbReference>
<reference evidence="1" key="1">
    <citation type="journal article" date="2014" name="Int. J. Syst. Evol. Microbiol.">
        <title>Complete genome sequence of Corynebacterium casei LMG S-19264T (=DSM 44701T), isolated from a smear-ripened cheese.</title>
        <authorList>
            <consortium name="US DOE Joint Genome Institute (JGI-PGF)"/>
            <person name="Walter F."/>
            <person name="Albersmeier A."/>
            <person name="Kalinowski J."/>
            <person name="Ruckert C."/>
        </authorList>
    </citation>
    <scope>NUCLEOTIDE SEQUENCE</scope>
    <source>
        <strain evidence="1">JCM 3090</strain>
    </source>
</reference>
<comment type="caution">
    <text evidence="1">The sequence shown here is derived from an EMBL/GenBank/DDBJ whole genome shotgun (WGS) entry which is preliminary data.</text>
</comment>